<dbReference type="CDD" id="cd07938">
    <property type="entry name" value="DRE_TIM_HMGL"/>
    <property type="match status" value="1"/>
</dbReference>
<dbReference type="GO" id="GO:0046951">
    <property type="term" value="P:ketone body biosynthetic process"/>
    <property type="evidence" value="ECO:0007669"/>
    <property type="project" value="TreeGrafter"/>
</dbReference>
<keyword evidence="2" id="KW-0479">Metal-binding</keyword>
<accession>A0A109JGJ6</accession>
<proteinExistence type="inferred from homology"/>
<dbReference type="Proteomes" id="UP000057737">
    <property type="component" value="Unassembled WGS sequence"/>
</dbReference>
<feature type="domain" description="Pyruvate carboxyltransferase" evidence="4">
    <location>
        <begin position="7"/>
        <end position="286"/>
    </location>
</feature>
<dbReference type="GO" id="GO:0006552">
    <property type="term" value="P:L-leucine catabolic process"/>
    <property type="evidence" value="ECO:0007669"/>
    <property type="project" value="TreeGrafter"/>
</dbReference>
<evidence type="ECO:0000313" key="6">
    <source>
        <dbReference type="Proteomes" id="UP000057737"/>
    </source>
</evidence>
<evidence type="ECO:0000256" key="1">
    <source>
        <dbReference type="ARBA" id="ARBA00009405"/>
    </source>
</evidence>
<organism evidence="5 6">
    <name type="scientific">Bradyrhizobium macuxiense</name>
    <dbReference type="NCBI Taxonomy" id="1755647"/>
    <lineage>
        <taxon>Bacteria</taxon>
        <taxon>Pseudomonadati</taxon>
        <taxon>Pseudomonadota</taxon>
        <taxon>Alphaproteobacteria</taxon>
        <taxon>Hyphomicrobiales</taxon>
        <taxon>Nitrobacteraceae</taxon>
        <taxon>Bradyrhizobium</taxon>
    </lineage>
</organism>
<gene>
    <name evidence="5" type="ORF">AS156_18290</name>
</gene>
<evidence type="ECO:0000259" key="4">
    <source>
        <dbReference type="PROSITE" id="PS50991"/>
    </source>
</evidence>
<dbReference type="SUPFAM" id="SSF51569">
    <property type="entry name" value="Aldolase"/>
    <property type="match status" value="1"/>
</dbReference>
<dbReference type="InterPro" id="IPR000891">
    <property type="entry name" value="PYR_CT"/>
</dbReference>
<dbReference type="PANTHER" id="PTHR42738:SF7">
    <property type="entry name" value="HYDROXYMETHYLGLUTARYL-COA LYASE"/>
    <property type="match status" value="1"/>
</dbReference>
<evidence type="ECO:0000256" key="3">
    <source>
        <dbReference type="ARBA" id="ARBA00023239"/>
    </source>
</evidence>
<keyword evidence="6" id="KW-1185">Reference proteome</keyword>
<keyword evidence="3 5" id="KW-0456">Lyase</keyword>
<sequence>MDLPKRVVISEEGPREGFQIEKGPIKTADKIALVDALSGSGLSHIQVGSFVNPKHVPGWADAEAVFAGFQPREGIEYSAVWFNEAGLRRALAFKDRLTLEGFISLSASEPFAIRNLNRDRAGQIEAMMKYVAVHRDAGLPIGKIIVMAAFGCNFAGDISTAKVVETVADALAIARGADIELDDLTLADSMGWATPSRVAAAIGAVRDRWPDLKIALHLHDTRGQGIACAYEGLRLGVTRFDAAVGGLGGCPFAGQPGAPGNIATEELALLCEEMGISTGVNVEALIETARLAERIVGHGLPSAALRSGTLASFRRNAV</sequence>
<name>A0A109JGJ6_9BRAD</name>
<evidence type="ECO:0000256" key="2">
    <source>
        <dbReference type="ARBA" id="ARBA00022723"/>
    </source>
</evidence>
<dbReference type="NCBIfam" id="NF004283">
    <property type="entry name" value="PRK05692.1"/>
    <property type="match status" value="1"/>
</dbReference>
<comment type="caution">
    <text evidence="5">The sequence shown here is derived from an EMBL/GenBank/DDBJ whole genome shotgun (WGS) entry which is preliminary data.</text>
</comment>
<dbReference type="PROSITE" id="PS50991">
    <property type="entry name" value="PYR_CT"/>
    <property type="match status" value="1"/>
</dbReference>
<dbReference type="InterPro" id="IPR043594">
    <property type="entry name" value="HMGL"/>
</dbReference>
<dbReference type="Pfam" id="PF00682">
    <property type="entry name" value="HMGL-like"/>
    <property type="match status" value="1"/>
</dbReference>
<comment type="similarity">
    <text evidence="1">Belongs to the HMG-CoA lyase family.</text>
</comment>
<dbReference type="GO" id="GO:0046872">
    <property type="term" value="F:metal ion binding"/>
    <property type="evidence" value="ECO:0007669"/>
    <property type="project" value="UniProtKB-KW"/>
</dbReference>
<dbReference type="AlphaFoldDB" id="A0A109JGJ6"/>
<dbReference type="Gene3D" id="3.20.20.70">
    <property type="entry name" value="Aldolase class I"/>
    <property type="match status" value="1"/>
</dbReference>
<dbReference type="PANTHER" id="PTHR42738">
    <property type="entry name" value="HYDROXYMETHYLGLUTARYL-COA LYASE"/>
    <property type="match status" value="1"/>
</dbReference>
<protein>
    <submittedName>
        <fullName evidence="5">Hydroxymethylglutaryl-CoA lyase</fullName>
    </submittedName>
</protein>
<dbReference type="GO" id="GO:0004419">
    <property type="term" value="F:hydroxymethylglutaryl-CoA lyase activity"/>
    <property type="evidence" value="ECO:0007669"/>
    <property type="project" value="TreeGrafter"/>
</dbReference>
<dbReference type="InterPro" id="IPR013785">
    <property type="entry name" value="Aldolase_TIM"/>
</dbReference>
<reference evidence="5 6" key="1">
    <citation type="submission" date="2015-11" db="EMBL/GenBank/DDBJ databases">
        <title>Draft Genome Sequence of the Strain BR 10303 (Bradyrhizobium sp.) isolated from nodules of Centrolobium paraense.</title>
        <authorList>
            <person name="Zelli J.E."/>
            <person name="Simoes-Araujo J.L."/>
            <person name="Barauna A.C."/>
            <person name="Silva K."/>
        </authorList>
    </citation>
    <scope>NUCLEOTIDE SEQUENCE [LARGE SCALE GENOMIC DNA]</scope>
    <source>
        <strain evidence="5 6">BR 10303</strain>
    </source>
</reference>
<evidence type="ECO:0000313" key="5">
    <source>
        <dbReference type="EMBL" id="KWV48429.1"/>
    </source>
</evidence>
<dbReference type="RefSeq" id="WP_066513443.1">
    <property type="nucleotide sequence ID" value="NZ_LNCU01000107.1"/>
</dbReference>
<dbReference type="OrthoDB" id="9784013at2"/>
<dbReference type="EMBL" id="LNCU01000107">
    <property type="protein sequence ID" value="KWV48429.1"/>
    <property type="molecule type" value="Genomic_DNA"/>
</dbReference>